<dbReference type="EMBL" id="FNOM01000011">
    <property type="protein sequence ID" value="SDX59634.1"/>
    <property type="molecule type" value="Genomic_DNA"/>
</dbReference>
<accession>A0A1H3D1H3</accession>
<evidence type="ECO:0000313" key="2">
    <source>
        <dbReference type="Proteomes" id="UP000198539"/>
    </source>
</evidence>
<gene>
    <name evidence="1" type="ORF">SAMN04488238_11134</name>
</gene>
<name>A0A1H3D1H3_9RHOB</name>
<proteinExistence type="predicted"/>
<keyword evidence="2" id="KW-1185">Reference proteome</keyword>
<dbReference type="AlphaFoldDB" id="A0A1H3D1H3"/>
<sequence>MVIRIGTPNRNASNLERRPTDTFVACQHPVVTPEFNTRADICQSGSALSGTMYE</sequence>
<organism evidence="1 2">
    <name type="scientific">Roseicitreum antarcticum</name>
    <dbReference type="NCBI Taxonomy" id="564137"/>
    <lineage>
        <taxon>Bacteria</taxon>
        <taxon>Pseudomonadati</taxon>
        <taxon>Pseudomonadota</taxon>
        <taxon>Alphaproteobacteria</taxon>
        <taxon>Rhodobacterales</taxon>
        <taxon>Paracoccaceae</taxon>
        <taxon>Roseicitreum</taxon>
    </lineage>
</organism>
<reference evidence="1 2" key="1">
    <citation type="submission" date="2016-10" db="EMBL/GenBank/DDBJ databases">
        <authorList>
            <person name="de Groot N.N."/>
        </authorList>
    </citation>
    <scope>NUCLEOTIDE SEQUENCE [LARGE SCALE GENOMIC DNA]</scope>
    <source>
        <strain evidence="1 2">CGMCC 1.8894</strain>
    </source>
</reference>
<protein>
    <submittedName>
        <fullName evidence="1">Uncharacterized protein</fullName>
    </submittedName>
</protein>
<dbReference type="Proteomes" id="UP000198539">
    <property type="component" value="Unassembled WGS sequence"/>
</dbReference>
<evidence type="ECO:0000313" key="1">
    <source>
        <dbReference type="EMBL" id="SDX59634.1"/>
    </source>
</evidence>